<accession>A0A815NWW1</accession>
<dbReference type="PANTHER" id="PTHR45749:SF21">
    <property type="entry name" value="DUF4371 DOMAIN-CONTAINING PROTEIN"/>
    <property type="match status" value="1"/>
</dbReference>
<dbReference type="EMBL" id="CAJNOK010039274">
    <property type="protein sequence ID" value="CAF1543656.1"/>
    <property type="molecule type" value="Genomic_DNA"/>
</dbReference>
<dbReference type="Proteomes" id="UP000681722">
    <property type="component" value="Unassembled WGS sequence"/>
</dbReference>
<proteinExistence type="predicted"/>
<dbReference type="Proteomes" id="UP000682733">
    <property type="component" value="Unassembled WGS sequence"/>
</dbReference>
<gene>
    <name evidence="1" type="ORF">GPM918_LOCUS34369</name>
    <name evidence="2" type="ORF">OVA965_LOCUS38910</name>
    <name evidence="3" type="ORF">SRO942_LOCUS35066</name>
    <name evidence="4" type="ORF">TMI583_LOCUS40149</name>
</gene>
<evidence type="ECO:0000313" key="2">
    <source>
        <dbReference type="EMBL" id="CAF1543656.1"/>
    </source>
</evidence>
<protein>
    <submittedName>
        <fullName evidence="1">Uncharacterized protein</fullName>
    </submittedName>
</protein>
<evidence type="ECO:0000313" key="1">
    <source>
        <dbReference type="EMBL" id="CAF1440904.1"/>
    </source>
</evidence>
<evidence type="ECO:0000313" key="4">
    <source>
        <dbReference type="EMBL" id="CAF4332511.1"/>
    </source>
</evidence>
<keyword evidence="5" id="KW-1185">Reference proteome</keyword>
<comment type="caution">
    <text evidence="1">The sequence shown here is derived from an EMBL/GenBank/DDBJ whole genome shotgun (WGS) entry which is preliminary data.</text>
</comment>
<sequence>KYGLSIEKLRGQGYDGANVVTGKLDDVQKLIRDIVPRAIYVHCANHSFDLVLAEACTLQIIKTFFGMVKAVITLTNASPKRQTMLAKAIESTNNETKRRHLIKLCENRWVENKHQLLYLNKFISVLLLL</sequence>
<reference evidence="1" key="1">
    <citation type="submission" date="2021-02" db="EMBL/GenBank/DDBJ databases">
        <authorList>
            <person name="Nowell W R."/>
        </authorList>
    </citation>
    <scope>NUCLEOTIDE SEQUENCE</scope>
</reference>
<feature type="non-terminal residue" evidence="1">
    <location>
        <position position="1"/>
    </location>
</feature>
<dbReference type="Proteomes" id="UP000677228">
    <property type="component" value="Unassembled WGS sequence"/>
</dbReference>
<dbReference type="PANTHER" id="PTHR45749">
    <property type="match status" value="1"/>
</dbReference>
<dbReference type="EMBL" id="CAJNOQ010018994">
    <property type="protein sequence ID" value="CAF1440904.1"/>
    <property type="molecule type" value="Genomic_DNA"/>
</dbReference>
<dbReference type="Proteomes" id="UP000663829">
    <property type="component" value="Unassembled WGS sequence"/>
</dbReference>
<dbReference type="EMBL" id="CAJOBC010084435">
    <property type="protein sequence ID" value="CAF4317069.1"/>
    <property type="molecule type" value="Genomic_DNA"/>
</dbReference>
<dbReference type="AlphaFoldDB" id="A0A815NWW1"/>
<dbReference type="EMBL" id="CAJOBA010061651">
    <property type="protein sequence ID" value="CAF4332511.1"/>
    <property type="molecule type" value="Genomic_DNA"/>
</dbReference>
<evidence type="ECO:0000313" key="5">
    <source>
        <dbReference type="Proteomes" id="UP000663829"/>
    </source>
</evidence>
<evidence type="ECO:0000313" key="3">
    <source>
        <dbReference type="EMBL" id="CAF4317069.1"/>
    </source>
</evidence>
<name>A0A815NWW1_9BILA</name>
<dbReference type="OrthoDB" id="6783070at2759"/>
<organism evidence="1 5">
    <name type="scientific">Didymodactylos carnosus</name>
    <dbReference type="NCBI Taxonomy" id="1234261"/>
    <lineage>
        <taxon>Eukaryota</taxon>
        <taxon>Metazoa</taxon>
        <taxon>Spiralia</taxon>
        <taxon>Gnathifera</taxon>
        <taxon>Rotifera</taxon>
        <taxon>Eurotatoria</taxon>
        <taxon>Bdelloidea</taxon>
        <taxon>Philodinida</taxon>
        <taxon>Philodinidae</taxon>
        <taxon>Didymodactylos</taxon>
    </lineage>
</organism>